<dbReference type="AlphaFoldDB" id="A0AAN6VPJ8"/>
<dbReference type="Gene3D" id="2.40.70.10">
    <property type="entry name" value="Acid Proteases"/>
    <property type="match status" value="1"/>
</dbReference>
<feature type="signal peptide" evidence="3">
    <location>
        <begin position="1"/>
        <end position="22"/>
    </location>
</feature>
<organism evidence="5 6">
    <name type="scientific">Chaetomidium leptoderma</name>
    <dbReference type="NCBI Taxonomy" id="669021"/>
    <lineage>
        <taxon>Eukaryota</taxon>
        <taxon>Fungi</taxon>
        <taxon>Dikarya</taxon>
        <taxon>Ascomycota</taxon>
        <taxon>Pezizomycotina</taxon>
        <taxon>Sordariomycetes</taxon>
        <taxon>Sordariomycetidae</taxon>
        <taxon>Sordariales</taxon>
        <taxon>Chaetomiaceae</taxon>
        <taxon>Chaetomidium</taxon>
    </lineage>
</organism>
<protein>
    <recommendedName>
        <fullName evidence="4">Peptidase A1 domain-containing protein</fullName>
    </recommendedName>
</protein>
<dbReference type="InterPro" id="IPR033121">
    <property type="entry name" value="PEPTIDASE_A1"/>
</dbReference>
<keyword evidence="2" id="KW-0812">Transmembrane</keyword>
<proteinExistence type="predicted"/>
<evidence type="ECO:0000313" key="5">
    <source>
        <dbReference type="EMBL" id="KAK4154080.1"/>
    </source>
</evidence>
<feature type="region of interest" description="Disordered" evidence="1">
    <location>
        <begin position="601"/>
        <end position="624"/>
    </location>
</feature>
<feature type="compositionally biased region" description="Gly residues" evidence="1">
    <location>
        <begin position="493"/>
        <end position="528"/>
    </location>
</feature>
<name>A0AAN6VPJ8_9PEZI</name>
<keyword evidence="3" id="KW-0732">Signal</keyword>
<keyword evidence="2" id="KW-1133">Transmembrane helix</keyword>
<keyword evidence="2" id="KW-0472">Membrane</keyword>
<accession>A0AAN6VPJ8</accession>
<keyword evidence="6" id="KW-1185">Reference proteome</keyword>
<dbReference type="SUPFAM" id="SSF50630">
    <property type="entry name" value="Acid proteases"/>
    <property type="match status" value="1"/>
</dbReference>
<feature type="region of interest" description="Disordered" evidence="1">
    <location>
        <begin position="481"/>
        <end position="528"/>
    </location>
</feature>
<reference evidence="5" key="1">
    <citation type="journal article" date="2023" name="Mol. Phylogenet. Evol.">
        <title>Genome-scale phylogeny and comparative genomics of the fungal order Sordariales.</title>
        <authorList>
            <person name="Hensen N."/>
            <person name="Bonometti L."/>
            <person name="Westerberg I."/>
            <person name="Brannstrom I.O."/>
            <person name="Guillou S."/>
            <person name="Cros-Aarteil S."/>
            <person name="Calhoun S."/>
            <person name="Haridas S."/>
            <person name="Kuo A."/>
            <person name="Mondo S."/>
            <person name="Pangilinan J."/>
            <person name="Riley R."/>
            <person name="LaButti K."/>
            <person name="Andreopoulos B."/>
            <person name="Lipzen A."/>
            <person name="Chen C."/>
            <person name="Yan M."/>
            <person name="Daum C."/>
            <person name="Ng V."/>
            <person name="Clum A."/>
            <person name="Steindorff A."/>
            <person name="Ohm R.A."/>
            <person name="Martin F."/>
            <person name="Silar P."/>
            <person name="Natvig D.O."/>
            <person name="Lalanne C."/>
            <person name="Gautier V."/>
            <person name="Ament-Velasquez S.L."/>
            <person name="Kruys A."/>
            <person name="Hutchinson M.I."/>
            <person name="Powell A.J."/>
            <person name="Barry K."/>
            <person name="Miller A.N."/>
            <person name="Grigoriev I.V."/>
            <person name="Debuchy R."/>
            <person name="Gladieux P."/>
            <person name="Hiltunen Thoren M."/>
            <person name="Johannesson H."/>
        </authorList>
    </citation>
    <scope>NUCLEOTIDE SEQUENCE</scope>
    <source>
        <strain evidence="5">CBS 538.74</strain>
    </source>
</reference>
<evidence type="ECO:0000256" key="1">
    <source>
        <dbReference type="SAM" id="MobiDB-lite"/>
    </source>
</evidence>
<feature type="compositionally biased region" description="Low complexity" evidence="1">
    <location>
        <begin position="271"/>
        <end position="288"/>
    </location>
</feature>
<dbReference type="InterPro" id="IPR021109">
    <property type="entry name" value="Peptidase_aspartic_dom_sf"/>
</dbReference>
<sequence length="624" mass="64444">MIPASSFLTFLTLFLFSLSVAAITPKKATWSPEAFGPDGPWNAVEVSIGGQPSISLFPGRMFHTYVTTSDYCAFNNTIAHCMSGTYLEPKAGTGSGTGSSTQRISYAPPTQHLYAGVEASGTASLHLNSIDLGIQSVVKDHPVAYIESESQMRVSPGGTRYPIFTGCLSFGSPEPQQVFTVGGDKPNINGSMVPWALKDAGSIPSSSFGLHYGSAAPSGKMPGSLLFGGYDRNRVVGSVLSLNGELGDGVTLQDVSIHVINGSSPFPPIATDKSTPNNDDNNNSNSTTIANLLRHSNSSIPLAGLPIILDPCSPYLTLPKSTCDAIAARLPVVYNTSLGLYFWNTTSPRYNLITASASTLAFTFMGGANTQSLTIHVPFGHLNLTLSPPYTQQSVPYFPCFTGGPGAYVLGRAFFQDAFLGANWERAKIWLAQAPGPNIPTGADVATVAPEDEGIAGGQNVWERSWDGVWRGLTPEEVEGLDGGDGAVVVTGKGDGGSGGGGSGGGGEGGGGSGEGDGGERAGGAEGGQTAGLSTAAMAGIGAGAAIAGMLLVGAVGLFFWRRRMAKLAATPQAGTGPSAGLVYADYYEKSAVPVPAEVPQNGVYEMPGDHGHDSWGWQSQSPR</sequence>
<feature type="chain" id="PRO_5042910056" description="Peptidase A1 domain-containing protein" evidence="3">
    <location>
        <begin position="23"/>
        <end position="624"/>
    </location>
</feature>
<evidence type="ECO:0000256" key="3">
    <source>
        <dbReference type="SAM" id="SignalP"/>
    </source>
</evidence>
<evidence type="ECO:0000313" key="6">
    <source>
        <dbReference type="Proteomes" id="UP001302745"/>
    </source>
</evidence>
<dbReference type="PROSITE" id="PS51767">
    <property type="entry name" value="PEPTIDASE_A1"/>
    <property type="match status" value="1"/>
</dbReference>
<reference evidence="5" key="2">
    <citation type="submission" date="2023-05" db="EMBL/GenBank/DDBJ databases">
        <authorList>
            <consortium name="Lawrence Berkeley National Laboratory"/>
            <person name="Steindorff A."/>
            <person name="Hensen N."/>
            <person name="Bonometti L."/>
            <person name="Westerberg I."/>
            <person name="Brannstrom I.O."/>
            <person name="Guillou S."/>
            <person name="Cros-Aarteil S."/>
            <person name="Calhoun S."/>
            <person name="Haridas S."/>
            <person name="Kuo A."/>
            <person name="Mondo S."/>
            <person name="Pangilinan J."/>
            <person name="Riley R."/>
            <person name="Labutti K."/>
            <person name="Andreopoulos B."/>
            <person name="Lipzen A."/>
            <person name="Chen C."/>
            <person name="Yanf M."/>
            <person name="Daum C."/>
            <person name="Ng V."/>
            <person name="Clum A."/>
            <person name="Ohm R."/>
            <person name="Martin F."/>
            <person name="Silar P."/>
            <person name="Natvig D."/>
            <person name="Lalanne C."/>
            <person name="Gautier V."/>
            <person name="Ament-Velasquez S.L."/>
            <person name="Kruys A."/>
            <person name="Hutchinson M.I."/>
            <person name="Powell A.J."/>
            <person name="Barry K."/>
            <person name="Miller A.N."/>
            <person name="Grigoriev I.V."/>
            <person name="Debuchy R."/>
            <person name="Gladieux P."/>
            <person name="Thoren M.H."/>
            <person name="Johannesson H."/>
        </authorList>
    </citation>
    <scope>NUCLEOTIDE SEQUENCE</scope>
    <source>
        <strain evidence="5">CBS 538.74</strain>
    </source>
</reference>
<feature type="domain" description="Peptidase A1" evidence="4">
    <location>
        <begin position="42"/>
        <end position="432"/>
    </location>
</feature>
<dbReference type="EMBL" id="MU856922">
    <property type="protein sequence ID" value="KAK4154080.1"/>
    <property type="molecule type" value="Genomic_DNA"/>
</dbReference>
<feature type="transmembrane region" description="Helical" evidence="2">
    <location>
        <begin position="536"/>
        <end position="561"/>
    </location>
</feature>
<evidence type="ECO:0000259" key="4">
    <source>
        <dbReference type="PROSITE" id="PS51767"/>
    </source>
</evidence>
<gene>
    <name evidence="5" type="ORF">C8A00DRAFT_33183</name>
</gene>
<feature type="region of interest" description="Disordered" evidence="1">
    <location>
        <begin position="267"/>
        <end position="288"/>
    </location>
</feature>
<comment type="caution">
    <text evidence="5">The sequence shown here is derived from an EMBL/GenBank/DDBJ whole genome shotgun (WGS) entry which is preliminary data.</text>
</comment>
<dbReference type="Proteomes" id="UP001302745">
    <property type="component" value="Unassembled WGS sequence"/>
</dbReference>
<evidence type="ECO:0000256" key="2">
    <source>
        <dbReference type="SAM" id="Phobius"/>
    </source>
</evidence>